<reference evidence="1" key="1">
    <citation type="submission" date="2020-05" db="EMBL/GenBank/DDBJ databases">
        <authorList>
            <person name="Chiriac C."/>
            <person name="Salcher M."/>
            <person name="Ghai R."/>
            <person name="Kavagutti S V."/>
        </authorList>
    </citation>
    <scope>NUCLEOTIDE SEQUENCE</scope>
</reference>
<dbReference type="EMBL" id="LR798292">
    <property type="protein sequence ID" value="CAB5220898.1"/>
    <property type="molecule type" value="Genomic_DNA"/>
</dbReference>
<evidence type="ECO:0000313" key="1">
    <source>
        <dbReference type="EMBL" id="CAB5220898.1"/>
    </source>
</evidence>
<gene>
    <name evidence="1" type="ORF">UFOVP244_52</name>
</gene>
<protein>
    <submittedName>
        <fullName evidence="1">Uncharacterized protein</fullName>
    </submittedName>
</protein>
<sequence length="235" mass="27875">MYRKYWSNSLLADIIRGTKKPNSASFEEWDIWEKESKEKHPYRHWLAETGMDLIQDVVFLPRSKVQGFRYWFLNRFVRKTHALTSRSLKKGKYYEFDTRILHCLFDELANHVEGEIAHLADILSGKSSRILHLRSSREKGLSHLTWESNLVYNEEWGVEVGEERYGKPTPQAIAAKEIIDLYIWWADLRPKREEAFQKLISSDSESYPLDAERVNEAEDDQMLMRLIKVRGHLWT</sequence>
<proteinExistence type="predicted"/>
<name>A0A6J7WVM3_9CAUD</name>
<accession>A0A6J7WVM3</accession>
<organism evidence="1">
    <name type="scientific">uncultured Caudovirales phage</name>
    <dbReference type="NCBI Taxonomy" id="2100421"/>
    <lineage>
        <taxon>Viruses</taxon>
        <taxon>Duplodnaviria</taxon>
        <taxon>Heunggongvirae</taxon>
        <taxon>Uroviricota</taxon>
        <taxon>Caudoviricetes</taxon>
        <taxon>Peduoviridae</taxon>
        <taxon>Maltschvirus</taxon>
        <taxon>Maltschvirus maltsch</taxon>
    </lineage>
</organism>